<reference evidence="2" key="1">
    <citation type="submission" date="2021-06" db="EMBL/GenBank/DDBJ databases">
        <title>Thalassococcus sp. CAU 1522 isolated from sea sand, Republic of Korea.</title>
        <authorList>
            <person name="Kim W."/>
        </authorList>
    </citation>
    <scope>NUCLEOTIDE SEQUENCE</scope>
    <source>
        <strain evidence="2">CAU 1522</strain>
    </source>
</reference>
<comment type="caution">
    <text evidence="2">The sequence shown here is derived from an EMBL/GenBank/DDBJ whole genome shotgun (WGS) entry which is preliminary data.</text>
</comment>
<dbReference type="EMBL" id="JAHRWL010000002">
    <property type="protein sequence ID" value="MBV2361367.1"/>
    <property type="molecule type" value="Genomic_DNA"/>
</dbReference>
<protein>
    <submittedName>
        <fullName evidence="2">Uncharacterized protein</fullName>
    </submittedName>
</protein>
<organism evidence="2 3">
    <name type="scientific">Thalassococcus arenae</name>
    <dbReference type="NCBI Taxonomy" id="2851652"/>
    <lineage>
        <taxon>Bacteria</taxon>
        <taxon>Pseudomonadati</taxon>
        <taxon>Pseudomonadota</taxon>
        <taxon>Alphaproteobacteria</taxon>
        <taxon>Rhodobacterales</taxon>
        <taxon>Roseobacteraceae</taxon>
        <taxon>Thalassococcus</taxon>
    </lineage>
</organism>
<keyword evidence="3" id="KW-1185">Reference proteome</keyword>
<keyword evidence="1" id="KW-0812">Transmembrane</keyword>
<feature type="transmembrane region" description="Helical" evidence="1">
    <location>
        <begin position="21"/>
        <end position="43"/>
    </location>
</feature>
<dbReference type="RefSeq" id="WP_217779694.1">
    <property type="nucleotide sequence ID" value="NZ_JAHRWL010000002.1"/>
</dbReference>
<accession>A0ABS6NCH1</accession>
<gene>
    <name evidence="2" type="ORF">KUH32_16500</name>
</gene>
<dbReference type="Proteomes" id="UP001166293">
    <property type="component" value="Unassembled WGS sequence"/>
</dbReference>
<keyword evidence="1" id="KW-0472">Membrane</keyword>
<proteinExistence type="predicted"/>
<evidence type="ECO:0000256" key="1">
    <source>
        <dbReference type="SAM" id="Phobius"/>
    </source>
</evidence>
<sequence>MAETKTQRKRTIHIENTQPDVVTRLIVSIVGVALTASAFGIWLVPGDIRYPEMSLLKLGLSLFMLLSGLCCLTVLRR</sequence>
<keyword evidence="1" id="KW-1133">Transmembrane helix</keyword>
<name>A0ABS6NCH1_9RHOB</name>
<evidence type="ECO:0000313" key="3">
    <source>
        <dbReference type="Proteomes" id="UP001166293"/>
    </source>
</evidence>
<evidence type="ECO:0000313" key="2">
    <source>
        <dbReference type="EMBL" id="MBV2361367.1"/>
    </source>
</evidence>
<feature type="transmembrane region" description="Helical" evidence="1">
    <location>
        <begin position="55"/>
        <end position="75"/>
    </location>
</feature>